<gene>
    <name evidence="1" type="ORF">CBRE1094_LOCUS9022</name>
</gene>
<dbReference type="AlphaFoldDB" id="A0A7S2G3G4"/>
<dbReference type="EMBL" id="HBGU01016664">
    <property type="protein sequence ID" value="CAD9426112.1"/>
    <property type="molecule type" value="Transcribed_RNA"/>
</dbReference>
<name>A0A7S2G3G4_9EUKA</name>
<evidence type="ECO:0000313" key="1">
    <source>
        <dbReference type="EMBL" id="CAD9426112.1"/>
    </source>
</evidence>
<proteinExistence type="predicted"/>
<reference evidence="1" key="1">
    <citation type="submission" date="2021-01" db="EMBL/GenBank/DDBJ databases">
        <authorList>
            <person name="Corre E."/>
            <person name="Pelletier E."/>
            <person name="Niang G."/>
            <person name="Scheremetjew M."/>
            <person name="Finn R."/>
            <person name="Kale V."/>
            <person name="Holt S."/>
            <person name="Cochrane G."/>
            <person name="Meng A."/>
            <person name="Brown T."/>
            <person name="Cohen L."/>
        </authorList>
    </citation>
    <scope>NUCLEOTIDE SEQUENCE</scope>
    <source>
        <strain evidence="1">UTEX LB 985</strain>
    </source>
</reference>
<protein>
    <submittedName>
        <fullName evidence="1">Uncharacterized protein</fullName>
    </submittedName>
</protein>
<sequence>MIPHGPRVITADLERGWICVWDVEGCTVESGPCTCGPWSPPGMGRGLGRGDEDGNDGCATRLSDAHLISSGSALRQAMAVGRCTSGLISAFLSRDENLPQLGIPSVDAIAMLPPPPTVEPHCHRDGMHGHMHEHKHEHAASPAGRLYAVHEGVGGDAYVTCWW</sequence>
<accession>A0A7S2G3G4</accession>
<organism evidence="1">
    <name type="scientific">Haptolina brevifila</name>
    <dbReference type="NCBI Taxonomy" id="156173"/>
    <lineage>
        <taxon>Eukaryota</taxon>
        <taxon>Haptista</taxon>
        <taxon>Haptophyta</taxon>
        <taxon>Prymnesiophyceae</taxon>
        <taxon>Prymnesiales</taxon>
        <taxon>Prymnesiaceae</taxon>
        <taxon>Haptolina</taxon>
    </lineage>
</organism>